<reference evidence="7 8" key="1">
    <citation type="submission" date="2015-01" db="EMBL/GenBank/DDBJ databases">
        <title>Sequencing and annotation of Micromonospora carbonacea strain JXNU-1 genome.</title>
        <authorList>
            <person name="Long Z."/>
            <person name="Huang Y."/>
            <person name="Jiang Y."/>
        </authorList>
    </citation>
    <scope>NUCLEOTIDE SEQUENCE [LARGE SCALE GENOMIC DNA]</scope>
    <source>
        <strain evidence="7 8">JXNU-1</strain>
    </source>
</reference>
<evidence type="ECO:0000256" key="1">
    <source>
        <dbReference type="ARBA" id="ARBA00010641"/>
    </source>
</evidence>
<evidence type="ECO:0000256" key="5">
    <source>
        <dbReference type="ARBA" id="ARBA00023163"/>
    </source>
</evidence>
<dbReference type="GO" id="GO:0016987">
    <property type="term" value="F:sigma factor activity"/>
    <property type="evidence" value="ECO:0007669"/>
    <property type="project" value="UniProtKB-KW"/>
</dbReference>
<dbReference type="GO" id="GO:0003677">
    <property type="term" value="F:DNA binding"/>
    <property type="evidence" value="ECO:0007669"/>
    <property type="project" value="UniProtKB-KW"/>
</dbReference>
<name>A0A0D0X0M2_9ACTN</name>
<evidence type="ECO:0000313" key="7">
    <source>
        <dbReference type="EMBL" id="KIR64726.1"/>
    </source>
</evidence>
<keyword evidence="3" id="KW-0731">Sigma factor</keyword>
<comment type="similarity">
    <text evidence="1">Belongs to the sigma-70 factor family. ECF subfamily.</text>
</comment>
<dbReference type="RefSeq" id="WP_043961460.1">
    <property type="nucleotide sequence ID" value="NZ_JXSX01000001.1"/>
</dbReference>
<dbReference type="InterPro" id="IPR039425">
    <property type="entry name" value="RNA_pol_sigma-70-like"/>
</dbReference>
<gene>
    <name evidence="7" type="ORF">TK50_03640</name>
</gene>
<dbReference type="Gene3D" id="1.10.1740.10">
    <property type="match status" value="1"/>
</dbReference>
<dbReference type="InterPro" id="IPR036388">
    <property type="entry name" value="WH-like_DNA-bd_sf"/>
</dbReference>
<keyword evidence="5" id="KW-0804">Transcription</keyword>
<dbReference type="SUPFAM" id="SSF88946">
    <property type="entry name" value="Sigma2 domain of RNA polymerase sigma factors"/>
    <property type="match status" value="1"/>
</dbReference>
<dbReference type="EMBL" id="JXSX01000001">
    <property type="protein sequence ID" value="KIR64726.1"/>
    <property type="molecule type" value="Genomic_DNA"/>
</dbReference>
<dbReference type="CDD" id="cd06171">
    <property type="entry name" value="Sigma70_r4"/>
    <property type="match status" value="1"/>
</dbReference>
<dbReference type="GeneID" id="301308843"/>
<dbReference type="SMART" id="SM00421">
    <property type="entry name" value="HTH_LUXR"/>
    <property type="match status" value="1"/>
</dbReference>
<dbReference type="InterPro" id="IPR013325">
    <property type="entry name" value="RNA_pol_sigma_r2"/>
</dbReference>
<dbReference type="Pfam" id="PF08281">
    <property type="entry name" value="Sigma70_r4_2"/>
    <property type="match status" value="1"/>
</dbReference>
<dbReference type="InterPro" id="IPR014284">
    <property type="entry name" value="RNA_pol_sigma-70_dom"/>
</dbReference>
<accession>A0A0D0X0M2</accession>
<dbReference type="Proteomes" id="UP000032254">
    <property type="component" value="Unassembled WGS sequence"/>
</dbReference>
<keyword evidence="4" id="KW-0238">DNA-binding</keyword>
<dbReference type="Gene3D" id="1.10.10.10">
    <property type="entry name" value="Winged helix-like DNA-binding domain superfamily/Winged helix DNA-binding domain"/>
    <property type="match status" value="1"/>
</dbReference>
<evidence type="ECO:0000256" key="2">
    <source>
        <dbReference type="ARBA" id="ARBA00023015"/>
    </source>
</evidence>
<feature type="domain" description="HTH luxR-type" evidence="6">
    <location>
        <begin position="137"/>
        <end position="192"/>
    </location>
</feature>
<protein>
    <submittedName>
        <fullName evidence="7">RNA polymerase sigma factor</fullName>
    </submittedName>
</protein>
<evidence type="ECO:0000259" key="6">
    <source>
        <dbReference type="SMART" id="SM00421"/>
    </source>
</evidence>
<evidence type="ECO:0000256" key="3">
    <source>
        <dbReference type="ARBA" id="ARBA00023082"/>
    </source>
</evidence>
<dbReference type="InterPro" id="IPR013249">
    <property type="entry name" value="RNA_pol_sigma70_r4_t2"/>
</dbReference>
<dbReference type="PANTHER" id="PTHR43133">
    <property type="entry name" value="RNA POLYMERASE ECF-TYPE SIGMA FACTO"/>
    <property type="match status" value="1"/>
</dbReference>
<dbReference type="NCBIfam" id="TIGR02937">
    <property type="entry name" value="sigma70-ECF"/>
    <property type="match status" value="1"/>
</dbReference>
<dbReference type="PANTHER" id="PTHR43133:SF8">
    <property type="entry name" value="RNA POLYMERASE SIGMA FACTOR HI_1459-RELATED"/>
    <property type="match status" value="1"/>
</dbReference>
<dbReference type="PATRIC" id="fig|47853.6.peg.777"/>
<organism evidence="7 8">
    <name type="scientific">Micromonospora haikouensis</name>
    <dbReference type="NCBI Taxonomy" id="686309"/>
    <lineage>
        <taxon>Bacteria</taxon>
        <taxon>Bacillati</taxon>
        <taxon>Actinomycetota</taxon>
        <taxon>Actinomycetes</taxon>
        <taxon>Micromonosporales</taxon>
        <taxon>Micromonosporaceae</taxon>
        <taxon>Micromonospora</taxon>
    </lineage>
</organism>
<dbReference type="SUPFAM" id="SSF88659">
    <property type="entry name" value="Sigma3 and sigma4 domains of RNA polymerase sigma factors"/>
    <property type="match status" value="1"/>
</dbReference>
<dbReference type="InterPro" id="IPR000792">
    <property type="entry name" value="Tscrpt_reg_LuxR_C"/>
</dbReference>
<keyword evidence="8" id="KW-1185">Reference proteome</keyword>
<comment type="caution">
    <text evidence="7">The sequence shown here is derived from an EMBL/GenBank/DDBJ whole genome shotgun (WGS) entry which is preliminary data.</text>
</comment>
<sequence length="207" mass="23637">MIEFEGTAALTPEQADCEATREAEATRVKAAHDQEFAAFTEASYHQVERILRSACRDREVVEDALNEAYLHGRVQWSKLRVHDRPIGWIIVTARHKIRKDHQRHLREAAMAPEDLPTAPHSNIADVWEAQELLRGWLHRLPARHAEVFQMAQEGFSNQEIARILGLTENSVRSYKVAARRGLRELAEEAGYVAPDGHRRQGARRGPR</sequence>
<keyword evidence="2" id="KW-0805">Transcription regulation</keyword>
<dbReference type="InterPro" id="IPR013324">
    <property type="entry name" value="RNA_pol_sigma_r3/r4-like"/>
</dbReference>
<dbReference type="GO" id="GO:0006352">
    <property type="term" value="P:DNA-templated transcription initiation"/>
    <property type="evidence" value="ECO:0007669"/>
    <property type="project" value="InterPro"/>
</dbReference>
<proteinExistence type="inferred from homology"/>
<evidence type="ECO:0000256" key="4">
    <source>
        <dbReference type="ARBA" id="ARBA00023125"/>
    </source>
</evidence>
<evidence type="ECO:0000313" key="8">
    <source>
        <dbReference type="Proteomes" id="UP000032254"/>
    </source>
</evidence>
<dbReference type="AlphaFoldDB" id="A0A0D0X0M2"/>